<accession>A0ABN2NJM5</accession>
<keyword evidence="1" id="KW-1133">Transmembrane helix</keyword>
<gene>
    <name evidence="2" type="ORF">GCM10009836_61390</name>
</gene>
<sequence length="83" mass="9566">MHLSDVPTDRIPVQRARHHRGPTTWDELAARRRRRRRHVVLGRWLAVFVLLAGLAGAAVIWQIADGEPLTLLREGLAVVERWF</sequence>
<feature type="transmembrane region" description="Helical" evidence="1">
    <location>
        <begin position="41"/>
        <end position="64"/>
    </location>
</feature>
<keyword evidence="1" id="KW-0472">Membrane</keyword>
<reference evidence="2 3" key="1">
    <citation type="journal article" date="2019" name="Int. J. Syst. Evol. Microbiol.">
        <title>The Global Catalogue of Microorganisms (GCM) 10K type strain sequencing project: providing services to taxonomists for standard genome sequencing and annotation.</title>
        <authorList>
            <consortium name="The Broad Institute Genomics Platform"/>
            <consortium name="The Broad Institute Genome Sequencing Center for Infectious Disease"/>
            <person name="Wu L."/>
            <person name="Ma J."/>
        </authorList>
    </citation>
    <scope>NUCLEOTIDE SEQUENCE [LARGE SCALE GENOMIC DNA]</scope>
    <source>
        <strain evidence="2 3">JCM 16009</strain>
    </source>
</reference>
<keyword evidence="1" id="KW-0812">Transmembrane</keyword>
<comment type="caution">
    <text evidence="2">The sequence shown here is derived from an EMBL/GenBank/DDBJ whole genome shotgun (WGS) entry which is preliminary data.</text>
</comment>
<dbReference type="Proteomes" id="UP001500449">
    <property type="component" value="Unassembled WGS sequence"/>
</dbReference>
<organism evidence="2 3">
    <name type="scientific">Pseudonocardia ailaonensis</name>
    <dbReference type="NCBI Taxonomy" id="367279"/>
    <lineage>
        <taxon>Bacteria</taxon>
        <taxon>Bacillati</taxon>
        <taxon>Actinomycetota</taxon>
        <taxon>Actinomycetes</taxon>
        <taxon>Pseudonocardiales</taxon>
        <taxon>Pseudonocardiaceae</taxon>
        <taxon>Pseudonocardia</taxon>
    </lineage>
</organism>
<name>A0ABN2NJM5_9PSEU</name>
<evidence type="ECO:0000256" key="1">
    <source>
        <dbReference type="SAM" id="Phobius"/>
    </source>
</evidence>
<keyword evidence="3" id="KW-1185">Reference proteome</keyword>
<protein>
    <submittedName>
        <fullName evidence="2">Uncharacterized protein</fullName>
    </submittedName>
</protein>
<evidence type="ECO:0000313" key="3">
    <source>
        <dbReference type="Proteomes" id="UP001500449"/>
    </source>
</evidence>
<dbReference type="EMBL" id="BAAAQK010000025">
    <property type="protein sequence ID" value="GAA1872219.1"/>
    <property type="molecule type" value="Genomic_DNA"/>
</dbReference>
<proteinExistence type="predicted"/>
<evidence type="ECO:0000313" key="2">
    <source>
        <dbReference type="EMBL" id="GAA1872219.1"/>
    </source>
</evidence>